<dbReference type="Proteomes" id="UP000199159">
    <property type="component" value="Unassembled WGS sequence"/>
</dbReference>
<feature type="domain" description="Na+-translocating membrane potential-generating system MpsC" evidence="1">
    <location>
        <begin position="136"/>
        <end position="227"/>
    </location>
</feature>
<organism evidence="2 3">
    <name type="scientific">Litchfieldia salsa</name>
    <dbReference type="NCBI Taxonomy" id="930152"/>
    <lineage>
        <taxon>Bacteria</taxon>
        <taxon>Bacillati</taxon>
        <taxon>Bacillota</taxon>
        <taxon>Bacilli</taxon>
        <taxon>Bacillales</taxon>
        <taxon>Bacillaceae</taxon>
        <taxon>Litchfieldia</taxon>
    </lineage>
</organism>
<gene>
    <name evidence="2" type="ORF">SAMN05216565_11211</name>
</gene>
<accession>A0A1H0WKT4</accession>
<reference evidence="3" key="1">
    <citation type="submission" date="2016-10" db="EMBL/GenBank/DDBJ databases">
        <authorList>
            <person name="Varghese N."/>
            <person name="Submissions S."/>
        </authorList>
    </citation>
    <scope>NUCLEOTIDE SEQUENCE [LARGE SCALE GENOMIC DNA]</scope>
    <source>
        <strain evidence="3">IBRC-M10078</strain>
    </source>
</reference>
<sequence>MNIQDQLKYISSYTSKLLRQTFGRGPESCFAATADHYLVMNIRGFISPLEDVLLQNGKSADVDRTRNTIIKSLMNELRGVIHVTMDAEVQSFYHDWNFPNNRGVIILELDKILIPSEVNSTINYGAVEKEVARISNLVQKVPEAIHISQITPKILIVKRSGILVPIEKALLQKGFKDELYVTKDDLEKMYFHKDGNFDEILGQAVTDIFIDWHFEQDNSLMCFILKQ</sequence>
<dbReference type="Pfam" id="PF10057">
    <property type="entry name" value="MpsC"/>
    <property type="match status" value="2"/>
</dbReference>
<evidence type="ECO:0000259" key="1">
    <source>
        <dbReference type="Pfam" id="PF10057"/>
    </source>
</evidence>
<keyword evidence="3" id="KW-1185">Reference proteome</keyword>
<proteinExistence type="predicted"/>
<dbReference type="InterPro" id="IPR018745">
    <property type="entry name" value="MpsC"/>
</dbReference>
<name>A0A1H0WKT4_9BACI</name>
<evidence type="ECO:0000313" key="2">
    <source>
        <dbReference type="EMBL" id="SDP91267.1"/>
    </source>
</evidence>
<dbReference type="OrthoDB" id="2677857at2"/>
<feature type="domain" description="Na+-translocating membrane potential-generating system MpsC" evidence="1">
    <location>
        <begin position="9"/>
        <end position="110"/>
    </location>
</feature>
<dbReference type="AlphaFoldDB" id="A0A1H0WKT4"/>
<dbReference type="EMBL" id="FNJU01000012">
    <property type="protein sequence ID" value="SDP91267.1"/>
    <property type="molecule type" value="Genomic_DNA"/>
</dbReference>
<protein>
    <submittedName>
        <fullName evidence="2">Uncharacterized protein YbcI</fullName>
    </submittedName>
</protein>
<dbReference type="RefSeq" id="WP_090857910.1">
    <property type="nucleotide sequence ID" value="NZ_FNJU01000012.1"/>
</dbReference>
<evidence type="ECO:0000313" key="3">
    <source>
        <dbReference type="Proteomes" id="UP000199159"/>
    </source>
</evidence>
<dbReference type="STRING" id="930152.SAMN05216565_11211"/>